<evidence type="ECO:0000313" key="1">
    <source>
        <dbReference type="EMBL" id="CEK72291.1"/>
    </source>
</evidence>
<dbReference type="EMBL" id="HACG01025426">
    <property type="protein sequence ID" value="CEK72291.1"/>
    <property type="molecule type" value="Transcribed_RNA"/>
</dbReference>
<dbReference type="AlphaFoldDB" id="A0A0B6ZWR4"/>
<proteinExistence type="predicted"/>
<protein>
    <submittedName>
        <fullName evidence="1">Uncharacterized protein</fullName>
    </submittedName>
</protein>
<evidence type="ECO:0000313" key="2">
    <source>
        <dbReference type="EMBL" id="CEK72292.1"/>
    </source>
</evidence>
<reference evidence="1" key="1">
    <citation type="submission" date="2014-12" db="EMBL/GenBank/DDBJ databases">
        <title>Insight into the proteome of Arion vulgaris.</title>
        <authorList>
            <person name="Aradska J."/>
            <person name="Bulat T."/>
            <person name="Smidak R."/>
            <person name="Sarate P."/>
            <person name="Gangsoo J."/>
            <person name="Sialana F."/>
            <person name="Bilban M."/>
            <person name="Lubec G."/>
        </authorList>
    </citation>
    <scope>NUCLEOTIDE SEQUENCE</scope>
    <source>
        <tissue evidence="1">Skin</tissue>
    </source>
</reference>
<dbReference type="EMBL" id="HACG01025427">
    <property type="protein sequence ID" value="CEK72292.1"/>
    <property type="molecule type" value="Transcribed_RNA"/>
</dbReference>
<name>A0A0B6ZWR4_9EUPU</name>
<accession>A0A0B6ZWR4</accession>
<sequence length="165" mass="18328">CPVNQSYYEESVFLETDVSKQKTVMIVGTGTKPGQMYNTITCLWDKDHLIPYKIDLNHFFDVSSMAVSWNGEVRDFPYLVGATPGNPVLAGNNVPNLAGLTCGGKVLRENCGYEDCFTSIKTCKFCSQGNYYTTENCLPFPVGCGRLTSKNNLYYVQGNCPPEMQ</sequence>
<gene>
    <name evidence="1" type="primary">ORF81791</name>
    <name evidence="2" type="synonym">ORF81795</name>
</gene>
<feature type="non-terminal residue" evidence="1">
    <location>
        <position position="1"/>
    </location>
</feature>
<organism evidence="1">
    <name type="scientific">Arion vulgaris</name>
    <dbReference type="NCBI Taxonomy" id="1028688"/>
    <lineage>
        <taxon>Eukaryota</taxon>
        <taxon>Metazoa</taxon>
        <taxon>Spiralia</taxon>
        <taxon>Lophotrochozoa</taxon>
        <taxon>Mollusca</taxon>
        <taxon>Gastropoda</taxon>
        <taxon>Heterobranchia</taxon>
        <taxon>Euthyneura</taxon>
        <taxon>Panpulmonata</taxon>
        <taxon>Eupulmonata</taxon>
        <taxon>Stylommatophora</taxon>
        <taxon>Helicina</taxon>
        <taxon>Arionoidea</taxon>
        <taxon>Arionidae</taxon>
        <taxon>Arion</taxon>
    </lineage>
</organism>